<feature type="compositionally biased region" description="Polar residues" evidence="1">
    <location>
        <begin position="31"/>
        <end position="48"/>
    </location>
</feature>
<evidence type="ECO:0000313" key="2">
    <source>
        <dbReference type="EMBL" id="GFN95482.1"/>
    </source>
</evidence>
<keyword evidence="3" id="KW-1185">Reference proteome</keyword>
<dbReference type="EMBL" id="BLXT01002514">
    <property type="protein sequence ID" value="GFN95482.1"/>
    <property type="molecule type" value="Genomic_DNA"/>
</dbReference>
<protein>
    <submittedName>
        <fullName evidence="2">Uncharacterized protein</fullName>
    </submittedName>
</protein>
<feature type="compositionally biased region" description="Acidic residues" evidence="1">
    <location>
        <begin position="88"/>
        <end position="99"/>
    </location>
</feature>
<evidence type="ECO:0000313" key="3">
    <source>
        <dbReference type="Proteomes" id="UP000735302"/>
    </source>
</evidence>
<organism evidence="2 3">
    <name type="scientific">Plakobranchus ocellatus</name>
    <dbReference type="NCBI Taxonomy" id="259542"/>
    <lineage>
        <taxon>Eukaryota</taxon>
        <taxon>Metazoa</taxon>
        <taxon>Spiralia</taxon>
        <taxon>Lophotrochozoa</taxon>
        <taxon>Mollusca</taxon>
        <taxon>Gastropoda</taxon>
        <taxon>Heterobranchia</taxon>
        <taxon>Euthyneura</taxon>
        <taxon>Panpulmonata</taxon>
        <taxon>Sacoglossa</taxon>
        <taxon>Placobranchoidea</taxon>
        <taxon>Plakobranchidae</taxon>
        <taxon>Plakobranchus</taxon>
    </lineage>
</organism>
<evidence type="ECO:0000256" key="1">
    <source>
        <dbReference type="SAM" id="MobiDB-lite"/>
    </source>
</evidence>
<gene>
    <name evidence="2" type="ORF">PoB_002198800</name>
</gene>
<reference evidence="2 3" key="1">
    <citation type="journal article" date="2021" name="Elife">
        <title>Chloroplast acquisition without the gene transfer in kleptoplastic sea slugs, Plakobranchus ocellatus.</title>
        <authorList>
            <person name="Maeda T."/>
            <person name="Takahashi S."/>
            <person name="Yoshida T."/>
            <person name="Shimamura S."/>
            <person name="Takaki Y."/>
            <person name="Nagai Y."/>
            <person name="Toyoda A."/>
            <person name="Suzuki Y."/>
            <person name="Arimoto A."/>
            <person name="Ishii H."/>
            <person name="Satoh N."/>
            <person name="Nishiyama T."/>
            <person name="Hasebe M."/>
            <person name="Maruyama T."/>
            <person name="Minagawa J."/>
            <person name="Obokata J."/>
            <person name="Shigenobu S."/>
        </authorList>
    </citation>
    <scope>NUCLEOTIDE SEQUENCE [LARGE SCALE GENOMIC DNA]</scope>
</reference>
<name>A0AAV3ZLZ4_9GAST</name>
<feature type="compositionally biased region" description="Gly residues" evidence="1">
    <location>
        <begin position="100"/>
        <end position="110"/>
    </location>
</feature>
<feature type="region of interest" description="Disordered" evidence="1">
    <location>
        <begin position="31"/>
        <end position="50"/>
    </location>
</feature>
<feature type="compositionally biased region" description="Acidic residues" evidence="1">
    <location>
        <begin position="111"/>
        <end position="120"/>
    </location>
</feature>
<comment type="caution">
    <text evidence="2">The sequence shown here is derived from an EMBL/GenBank/DDBJ whole genome shotgun (WGS) entry which is preliminary data.</text>
</comment>
<accession>A0AAV3ZLZ4</accession>
<sequence length="181" mass="20245">MPSPVQDDSDGLEHEPKIFCRSQCKFTSHWPLTSTSRSPTHQLTSSPSKKMETVEYEMSVMRRVIIRLVTHPVGLRYHIDTKITSQAFDDDDDDDDDDGGGGGGSVSGGGDGDDYDDDDDDDDISRDWFSSYFDHRIELFDKMISISSMDSAQSLRFAGILLTRVRTSRLRRSGLTEGPKA</sequence>
<dbReference type="AlphaFoldDB" id="A0AAV3ZLZ4"/>
<feature type="region of interest" description="Disordered" evidence="1">
    <location>
        <begin position="86"/>
        <end position="120"/>
    </location>
</feature>
<proteinExistence type="predicted"/>
<dbReference type="Proteomes" id="UP000735302">
    <property type="component" value="Unassembled WGS sequence"/>
</dbReference>